<comment type="caution">
    <text evidence="1">The sequence shown here is derived from an EMBL/GenBank/DDBJ whole genome shotgun (WGS) entry which is preliminary data.</text>
</comment>
<dbReference type="Proteomes" id="UP000607397">
    <property type="component" value="Unassembled WGS sequence"/>
</dbReference>
<proteinExistence type="predicted"/>
<name>A0A8K2A6F0_9CYAN</name>
<dbReference type="InterPro" id="IPR011231">
    <property type="entry name" value="Phage_VT1-Sakai_H0018"/>
</dbReference>
<dbReference type="AlphaFoldDB" id="A0A8K2A6F0"/>
<gene>
    <name evidence="1" type="ORF">GS597_01425</name>
</gene>
<sequence length="122" mass="12340">MGVTFHDVLKLSLTATGSVSAARVVGFDGAQATTKGQLVAGVADYGVAMGDDFPVTMLGTALVEAGGEIAVGTPLTCDAAGRAIEADFEDGQYIFGIAMTAATGAGKPIEAFLNGWQIKPEE</sequence>
<evidence type="ECO:0000313" key="2">
    <source>
        <dbReference type="Proteomes" id="UP000607397"/>
    </source>
</evidence>
<reference evidence="1" key="1">
    <citation type="submission" date="2019-12" db="EMBL/GenBank/DDBJ databases">
        <title>High-Quality draft genome sequences of three cyanobacteria isolated from the limestone walls of the Old Cathedral of Coimbra.</title>
        <authorList>
            <person name="Tiago I."/>
            <person name="Soares F."/>
            <person name="Portugal A."/>
        </authorList>
    </citation>
    <scope>NUCLEOTIDE SEQUENCE [LARGE SCALE GENOMIC DNA]</scope>
    <source>
        <strain evidence="1">C</strain>
    </source>
</reference>
<evidence type="ECO:0000313" key="1">
    <source>
        <dbReference type="EMBL" id="NCJ05200.1"/>
    </source>
</evidence>
<dbReference type="Pfam" id="PF09956">
    <property type="entry name" value="Phage_cement_2"/>
    <property type="match status" value="1"/>
</dbReference>
<keyword evidence="2" id="KW-1185">Reference proteome</keyword>
<organism evidence="1 2">
    <name type="scientific">Petrachloros mirabilis ULC683</name>
    <dbReference type="NCBI Taxonomy" id="2781853"/>
    <lineage>
        <taxon>Bacteria</taxon>
        <taxon>Bacillati</taxon>
        <taxon>Cyanobacteriota</taxon>
        <taxon>Cyanophyceae</taxon>
        <taxon>Synechococcales</taxon>
        <taxon>Petrachlorosaceae</taxon>
        <taxon>Petrachloros</taxon>
        <taxon>Petrachloros mirabilis</taxon>
    </lineage>
</organism>
<protein>
    <submittedName>
        <fullName evidence="1">DUF2190 family protein</fullName>
    </submittedName>
</protein>
<dbReference type="RefSeq" id="WP_161823680.1">
    <property type="nucleotide sequence ID" value="NZ_WVIC01000002.1"/>
</dbReference>
<accession>A0A8K2A6F0</accession>
<dbReference type="EMBL" id="WVIC01000002">
    <property type="protein sequence ID" value="NCJ05200.1"/>
    <property type="molecule type" value="Genomic_DNA"/>
</dbReference>